<proteinExistence type="predicted"/>
<feature type="transmembrane region" description="Helical" evidence="1">
    <location>
        <begin position="49"/>
        <end position="68"/>
    </location>
</feature>
<sequence length="150" mass="16027">MTQVDVPERPRALLHPGLVASGATLLIAGFVSDILYWRTLLFQWNNVSQWLVAAGLVLALLAAIAFVVDLATKRVGRIAWLRFAGLAVAAVLGLVNAFVHSRDAYTAVVPQGIILSAIITVILLVVGLTGGWSLASRRIAPLPPTRDARL</sequence>
<dbReference type="InterPro" id="IPR019251">
    <property type="entry name" value="DUF2231_TM"/>
</dbReference>
<feature type="transmembrane region" description="Helical" evidence="1">
    <location>
        <begin position="113"/>
        <end position="135"/>
    </location>
</feature>
<keyword evidence="1" id="KW-0812">Transmembrane</keyword>
<protein>
    <recommendedName>
        <fullName evidence="2">DUF2231 domain-containing protein</fullName>
    </recommendedName>
</protein>
<evidence type="ECO:0000256" key="1">
    <source>
        <dbReference type="SAM" id="Phobius"/>
    </source>
</evidence>
<keyword evidence="4" id="KW-1185">Reference proteome</keyword>
<organism evidence="3 4">
    <name type="scientific">Alsobacter soli</name>
    <dbReference type="NCBI Taxonomy" id="2109933"/>
    <lineage>
        <taxon>Bacteria</taxon>
        <taxon>Pseudomonadati</taxon>
        <taxon>Pseudomonadota</taxon>
        <taxon>Alphaproteobacteria</taxon>
        <taxon>Hyphomicrobiales</taxon>
        <taxon>Alsobacteraceae</taxon>
        <taxon>Alsobacter</taxon>
    </lineage>
</organism>
<gene>
    <name evidence="3" type="ORF">SLNSH_18080</name>
</gene>
<dbReference type="RefSeq" id="WP_106338423.1">
    <property type="nucleotide sequence ID" value="NZ_PVZS01000023.1"/>
</dbReference>
<evidence type="ECO:0000313" key="4">
    <source>
        <dbReference type="Proteomes" id="UP000239772"/>
    </source>
</evidence>
<dbReference type="Proteomes" id="UP000239772">
    <property type="component" value="Unassembled WGS sequence"/>
</dbReference>
<dbReference type="Pfam" id="PF09990">
    <property type="entry name" value="DUF2231"/>
    <property type="match status" value="1"/>
</dbReference>
<keyword evidence="1" id="KW-1133">Transmembrane helix</keyword>
<feature type="transmembrane region" description="Helical" evidence="1">
    <location>
        <begin position="80"/>
        <end position="101"/>
    </location>
</feature>
<dbReference type="EMBL" id="PVZS01000023">
    <property type="protein sequence ID" value="PSC03551.1"/>
    <property type="molecule type" value="Genomic_DNA"/>
</dbReference>
<dbReference type="OrthoDB" id="2873672at2"/>
<comment type="caution">
    <text evidence="3">The sequence shown here is derived from an EMBL/GenBank/DDBJ whole genome shotgun (WGS) entry which is preliminary data.</text>
</comment>
<evidence type="ECO:0000259" key="2">
    <source>
        <dbReference type="Pfam" id="PF09990"/>
    </source>
</evidence>
<evidence type="ECO:0000313" key="3">
    <source>
        <dbReference type="EMBL" id="PSC03551.1"/>
    </source>
</evidence>
<feature type="domain" description="DUF2231" evidence="2">
    <location>
        <begin position="14"/>
        <end position="133"/>
    </location>
</feature>
<accession>A0A2T1HPI1</accession>
<dbReference type="AlphaFoldDB" id="A0A2T1HPI1"/>
<feature type="transmembrane region" description="Helical" evidence="1">
    <location>
        <begin position="12"/>
        <end position="37"/>
    </location>
</feature>
<keyword evidence="1" id="KW-0472">Membrane</keyword>
<name>A0A2T1HPI1_9HYPH</name>
<reference evidence="4" key="1">
    <citation type="submission" date="2018-03" db="EMBL/GenBank/DDBJ databases">
        <authorList>
            <person name="Sun L."/>
            <person name="Liu H."/>
            <person name="Chen W."/>
            <person name="Huang K."/>
            <person name="Liu W."/>
            <person name="Gao X."/>
        </authorList>
    </citation>
    <scope>NUCLEOTIDE SEQUENCE [LARGE SCALE GENOMIC DNA]</scope>
    <source>
        <strain evidence="4">SH9</strain>
    </source>
</reference>